<protein>
    <submittedName>
        <fullName evidence="2">Uncharacterized protein</fullName>
    </submittedName>
</protein>
<dbReference type="Proteomes" id="UP000029843">
    <property type="component" value="Unassembled WGS sequence"/>
</dbReference>
<dbReference type="RefSeq" id="WP_033095078.1">
    <property type="nucleotide sequence ID" value="NZ_JQED01000046.1"/>
</dbReference>
<proteinExistence type="predicted"/>
<reference evidence="2 3" key="1">
    <citation type="submission" date="2014-08" db="EMBL/GenBank/DDBJ databases">
        <title>Genomic and Phenotypic Diversity of Colwellia psychrerythraea strains from Disparate Marine Basins.</title>
        <authorList>
            <person name="Techtmann S.M."/>
            <person name="Stelling S.C."/>
            <person name="Utturkar S.M."/>
            <person name="Alshibli N."/>
            <person name="Harris A."/>
            <person name="Brown S.D."/>
            <person name="Hazen T.C."/>
        </authorList>
    </citation>
    <scope>NUCLEOTIDE SEQUENCE [LARGE SCALE GENOMIC DNA]</scope>
    <source>
        <strain evidence="2 3">ND2E</strain>
    </source>
</reference>
<dbReference type="PATRIC" id="fig|28229.4.peg.3437"/>
<dbReference type="OrthoDB" id="9931672at2"/>
<evidence type="ECO:0000256" key="1">
    <source>
        <dbReference type="SAM" id="MobiDB-lite"/>
    </source>
</evidence>
<feature type="region of interest" description="Disordered" evidence="1">
    <location>
        <begin position="1"/>
        <end position="23"/>
    </location>
</feature>
<accession>A0A099KG54</accession>
<comment type="caution">
    <text evidence="2">The sequence shown here is derived from an EMBL/GenBank/DDBJ whole genome shotgun (WGS) entry which is preliminary data.</text>
</comment>
<gene>
    <name evidence="2" type="ORF">ND2E_4098</name>
</gene>
<dbReference type="AlphaFoldDB" id="A0A099KG54"/>
<organism evidence="2 3">
    <name type="scientific">Colwellia psychrerythraea</name>
    <name type="common">Vibrio psychroerythus</name>
    <dbReference type="NCBI Taxonomy" id="28229"/>
    <lineage>
        <taxon>Bacteria</taxon>
        <taxon>Pseudomonadati</taxon>
        <taxon>Pseudomonadota</taxon>
        <taxon>Gammaproteobacteria</taxon>
        <taxon>Alteromonadales</taxon>
        <taxon>Colwelliaceae</taxon>
        <taxon>Colwellia</taxon>
    </lineage>
</organism>
<feature type="compositionally biased region" description="Polar residues" evidence="1">
    <location>
        <begin position="8"/>
        <end position="23"/>
    </location>
</feature>
<evidence type="ECO:0000313" key="2">
    <source>
        <dbReference type="EMBL" id="KGJ88563.1"/>
    </source>
</evidence>
<sequence length="62" mass="7046">MNDHIKAKTSQVSNTTSNEERLSNQYIDNADVEFSHNFAANLHKKSLVVEQEANNCYVLGYN</sequence>
<evidence type="ECO:0000313" key="3">
    <source>
        <dbReference type="Proteomes" id="UP000029843"/>
    </source>
</evidence>
<dbReference type="EMBL" id="JQED01000046">
    <property type="protein sequence ID" value="KGJ88563.1"/>
    <property type="molecule type" value="Genomic_DNA"/>
</dbReference>
<name>A0A099KG54_COLPS</name>